<dbReference type="PANTHER" id="PTHR24068">
    <property type="entry name" value="UBIQUITIN-CONJUGATING ENZYME E2"/>
    <property type="match status" value="1"/>
</dbReference>
<dbReference type="SUPFAM" id="SSF57850">
    <property type="entry name" value="RING/U-box"/>
    <property type="match status" value="1"/>
</dbReference>
<organism evidence="4 5">
    <name type="scientific">Saccoglossus kowalevskii</name>
    <name type="common">Acorn worm</name>
    <dbReference type="NCBI Taxonomy" id="10224"/>
    <lineage>
        <taxon>Eukaryota</taxon>
        <taxon>Metazoa</taxon>
        <taxon>Hemichordata</taxon>
        <taxon>Enteropneusta</taxon>
        <taxon>Harrimaniidae</taxon>
        <taxon>Saccoglossus</taxon>
    </lineage>
</organism>
<dbReference type="CDD" id="cd16453">
    <property type="entry name" value="RING-Ubox"/>
    <property type="match status" value="1"/>
</dbReference>
<dbReference type="CDD" id="cd00198">
    <property type="entry name" value="vWFA"/>
    <property type="match status" value="1"/>
</dbReference>
<dbReference type="InterPro" id="IPR013083">
    <property type="entry name" value="Znf_RING/FYVE/PHD"/>
</dbReference>
<dbReference type="CDD" id="cd23833">
    <property type="entry name" value="UBCc_ApmR795-like"/>
    <property type="match status" value="1"/>
</dbReference>
<dbReference type="Proteomes" id="UP000694865">
    <property type="component" value="Unplaced"/>
</dbReference>
<feature type="domain" description="U-box" evidence="3">
    <location>
        <begin position="969"/>
        <end position="1042"/>
    </location>
</feature>
<dbReference type="Pfam" id="PF04564">
    <property type="entry name" value="U-box"/>
    <property type="match status" value="1"/>
</dbReference>
<dbReference type="InterPro" id="IPR016135">
    <property type="entry name" value="UBQ-conjugating_enzyme/RWD"/>
</dbReference>
<dbReference type="Pfam" id="PF13519">
    <property type="entry name" value="VWA_2"/>
    <property type="match status" value="1"/>
</dbReference>
<dbReference type="PROSITE" id="PS50127">
    <property type="entry name" value="UBC_2"/>
    <property type="match status" value="1"/>
</dbReference>
<keyword evidence="4" id="KW-1185">Reference proteome</keyword>
<dbReference type="InterPro" id="IPR029071">
    <property type="entry name" value="Ubiquitin-like_domsf"/>
</dbReference>
<dbReference type="SUPFAM" id="SSF54495">
    <property type="entry name" value="UBC-like"/>
    <property type="match status" value="1"/>
</dbReference>
<dbReference type="CDD" id="cd17039">
    <property type="entry name" value="Ubl_ubiquitin_like"/>
    <property type="match status" value="1"/>
</dbReference>
<evidence type="ECO:0000259" key="3">
    <source>
        <dbReference type="PROSITE" id="PS51698"/>
    </source>
</evidence>
<dbReference type="Gene3D" id="3.10.110.10">
    <property type="entry name" value="Ubiquitin Conjugating Enzyme"/>
    <property type="match status" value="1"/>
</dbReference>
<name>A0ABM0MSB0_SACKO</name>
<dbReference type="SMART" id="SM00504">
    <property type="entry name" value="Ubox"/>
    <property type="match status" value="1"/>
</dbReference>
<evidence type="ECO:0000313" key="4">
    <source>
        <dbReference type="Proteomes" id="UP000694865"/>
    </source>
</evidence>
<dbReference type="PROSITE" id="PS50234">
    <property type="entry name" value="VWFA"/>
    <property type="match status" value="1"/>
</dbReference>
<feature type="domain" description="UBC core" evidence="1">
    <location>
        <begin position="803"/>
        <end position="949"/>
    </location>
</feature>
<dbReference type="SMART" id="SM00327">
    <property type="entry name" value="VWA"/>
    <property type="match status" value="1"/>
</dbReference>
<protein>
    <submittedName>
        <fullName evidence="5">Uncharacterized protein LOC102801018</fullName>
    </submittedName>
</protein>
<feature type="domain" description="VWFA" evidence="2">
    <location>
        <begin position="551"/>
        <end position="729"/>
    </location>
</feature>
<evidence type="ECO:0000259" key="1">
    <source>
        <dbReference type="PROSITE" id="PS50127"/>
    </source>
</evidence>
<dbReference type="InterPro" id="IPR000608">
    <property type="entry name" value="UBC"/>
</dbReference>
<proteinExistence type="predicted"/>
<evidence type="ECO:0000313" key="5">
    <source>
        <dbReference type="RefSeq" id="XP_006822901.1"/>
    </source>
</evidence>
<dbReference type="Gene3D" id="3.40.50.410">
    <property type="entry name" value="von Willebrand factor, type A domain"/>
    <property type="match status" value="1"/>
</dbReference>
<dbReference type="Gene3D" id="3.30.40.10">
    <property type="entry name" value="Zinc/RING finger domain, C3HC4 (zinc finger)"/>
    <property type="match status" value="1"/>
</dbReference>
<dbReference type="GeneID" id="102801018"/>
<sequence>MTDSDDHALLIAEETRPLKIDYVLHYNTLESVSMNEPRMLDNLNPDQCTVNELTDIIREKENEHDLGVQLYTAEGVPLTGDIFFNRWTLRKRRIESGSMLFVIFHSGGSENIRIPTDEKLDHAIGSAVLNVHIMLGGDHEIRAELGIDTIRTLKRKIYDATEIETSCQKLRLESIEDGSIQEEWEIDNTLEENGICDSDSIVVVLASGIYKEYGSKNAKCGADIEPFTQQTETGLAAFYSVLYVVVNYVDEEDADNIVEFVRQLSGCPPLAAALGTYFHHRNMVYPEKVALLEGMYFIFRKILPRRHIGFGMVANTGIIENERVFEYSPACWAYILENSKNYEADVDDFKYVDLVCHLTYERLAEPVKIVGREGQEYTCERRLARKKIEDCELVVGVLFDPSLADALIPDTSLERLLMCLPYSRKSCYIWKIPPKYKPECINIKTESVDVLEARIPEYEFLMVYPPLRLKDTDVLRPCLSMNEKGLLVAYTATCKASGPVQVIIHNPIEMRSENVFPDDLAYRLKDYQFSQTKCSLVKSKDGQFSRNPTEAIVVLFDISGSMDSRCLNGSMTQLDAIKQFFCAFADRSMAYNFKHVIGLTTFNNTVHVMDTCTEAFESFKNEVAYLHSGGGTAMYDAINNALSQLEVISKKYPACKKRILCLTDGCDCSSRTSILTTANALQASDVCLDSVLVGSNNKRLQCLSKISGGCCFFPETEKDGLKLFEMETVLSLSARKDITRKYSVTTQNDIDNYERYTYFEYDKQPAYCVPGDLNERVSSTHTILNKVACDLNQGGLSADKSTGRLKRILREISAYHKQPHPHVHIFPCEINVALWRILLVGPLDTPYEGGVFSLYVEFPENYPLAPPKVRFLTPIYHCNINAAGRICHSIFDRDYTSRTTFSKIMLCVFGLLITPEPDDPLDSITAEEYITNQTTYYRKAKEYTKTHASKSLQHHKQALLGNTPADSEPPPPELVCPLTGEMFVDPVRTPSGKVYERHALESHLSLRKEDPLTREHLRRDQLKEKNDIKKLVFEFRSSRIKAAAWWQDK</sequence>
<dbReference type="InterPro" id="IPR002035">
    <property type="entry name" value="VWF_A"/>
</dbReference>
<accession>A0ABM0MSB0</accession>
<dbReference type="SUPFAM" id="SSF53300">
    <property type="entry name" value="vWA-like"/>
    <property type="match status" value="1"/>
</dbReference>
<evidence type="ECO:0000259" key="2">
    <source>
        <dbReference type="PROSITE" id="PS50234"/>
    </source>
</evidence>
<dbReference type="PROSITE" id="PS51698">
    <property type="entry name" value="U_BOX"/>
    <property type="match status" value="1"/>
</dbReference>
<reference evidence="5" key="1">
    <citation type="submission" date="2025-08" db="UniProtKB">
        <authorList>
            <consortium name="RefSeq"/>
        </authorList>
    </citation>
    <scope>IDENTIFICATION</scope>
    <source>
        <tissue evidence="5">Testes</tissue>
    </source>
</reference>
<dbReference type="Pfam" id="PF00179">
    <property type="entry name" value="UQ_con"/>
    <property type="match status" value="1"/>
</dbReference>
<dbReference type="InterPro" id="IPR036465">
    <property type="entry name" value="vWFA_dom_sf"/>
</dbReference>
<dbReference type="SMART" id="SM00212">
    <property type="entry name" value="UBCc"/>
    <property type="match status" value="1"/>
</dbReference>
<dbReference type="SUPFAM" id="SSF54236">
    <property type="entry name" value="Ubiquitin-like"/>
    <property type="match status" value="1"/>
</dbReference>
<gene>
    <name evidence="5" type="primary">LOC102801018</name>
</gene>
<dbReference type="RefSeq" id="XP_006822901.1">
    <property type="nucleotide sequence ID" value="XM_006822838.1"/>
</dbReference>
<dbReference type="InterPro" id="IPR003613">
    <property type="entry name" value="Ubox_domain"/>
</dbReference>